<keyword evidence="1" id="KW-0472">Membrane</keyword>
<evidence type="ECO:0000313" key="2">
    <source>
        <dbReference type="EMBL" id="MFK2876688.1"/>
    </source>
</evidence>
<sequence>MRHSDGNGRSTFPRFKNILRVVVATAVVLYFALPVAFLHWDLDRLIFSAQSNAPTHEDQRFDVAVSPETTVVVRRYGGAGQACAFFFPGQHGGIGTYEGTLFPLIREAGADVYAISYPGQDGTKGRARRDLLPGQVASAIAQVSRATRCDMGRSVFVGRSLGATVALVEASTFRPKGVLVDGLGADLSSVVRAWISRHPALVGWQMLPVRALSGRPDYDATLLFGQIPAVPVAVFQGTADTVTPYALARDATLGHSNVAFTTVAGGTHQDTYMLAGNAYVESLRSLLAGNTSRSR</sequence>
<evidence type="ECO:0000313" key="3">
    <source>
        <dbReference type="Proteomes" id="UP001620339"/>
    </source>
</evidence>
<dbReference type="RefSeq" id="WP_404612558.1">
    <property type="nucleotide sequence ID" value="NZ_JADIKK010000008.1"/>
</dbReference>
<reference evidence="2 3" key="1">
    <citation type="submission" date="2020-10" db="EMBL/GenBank/DDBJ databases">
        <title>Phylogeny of dyella-like bacteria.</title>
        <authorList>
            <person name="Fu J."/>
        </authorList>
    </citation>
    <scope>NUCLEOTIDE SEQUENCE [LARGE SCALE GENOMIC DNA]</scope>
    <source>
        <strain evidence="2 3">KACC 19113</strain>
    </source>
</reference>
<dbReference type="InterPro" id="IPR029058">
    <property type="entry name" value="AB_hydrolase_fold"/>
</dbReference>
<dbReference type="Proteomes" id="UP001620339">
    <property type="component" value="Unassembled WGS sequence"/>
</dbReference>
<evidence type="ECO:0000256" key="1">
    <source>
        <dbReference type="SAM" id="Phobius"/>
    </source>
</evidence>
<dbReference type="GO" id="GO:0016787">
    <property type="term" value="F:hydrolase activity"/>
    <property type="evidence" value="ECO:0007669"/>
    <property type="project" value="UniProtKB-KW"/>
</dbReference>
<dbReference type="EMBL" id="JADIKK010000008">
    <property type="protein sequence ID" value="MFK2876688.1"/>
    <property type="molecule type" value="Genomic_DNA"/>
</dbReference>
<keyword evidence="2" id="KW-0378">Hydrolase</keyword>
<dbReference type="SUPFAM" id="SSF53474">
    <property type="entry name" value="alpha/beta-Hydrolases"/>
    <property type="match status" value="1"/>
</dbReference>
<organism evidence="2 3">
    <name type="scientific">Rhodanobacter hydrolyticus</name>
    <dbReference type="NCBI Taxonomy" id="2250595"/>
    <lineage>
        <taxon>Bacteria</taxon>
        <taxon>Pseudomonadati</taxon>
        <taxon>Pseudomonadota</taxon>
        <taxon>Gammaproteobacteria</taxon>
        <taxon>Lysobacterales</taxon>
        <taxon>Rhodanobacteraceae</taxon>
        <taxon>Rhodanobacter</taxon>
    </lineage>
</organism>
<name>A0ABW8J319_9GAMM</name>
<feature type="transmembrane region" description="Helical" evidence="1">
    <location>
        <begin position="21"/>
        <end position="40"/>
    </location>
</feature>
<accession>A0ABW8J319</accession>
<comment type="caution">
    <text evidence="2">The sequence shown here is derived from an EMBL/GenBank/DDBJ whole genome shotgun (WGS) entry which is preliminary data.</text>
</comment>
<keyword evidence="1" id="KW-0812">Transmembrane</keyword>
<protein>
    <submittedName>
        <fullName evidence="2">Alpha/beta hydrolase</fullName>
    </submittedName>
</protein>
<proteinExistence type="predicted"/>
<dbReference type="Gene3D" id="3.40.50.1820">
    <property type="entry name" value="alpha/beta hydrolase"/>
    <property type="match status" value="1"/>
</dbReference>
<gene>
    <name evidence="2" type="ORF">ISP25_06365</name>
</gene>
<keyword evidence="3" id="KW-1185">Reference proteome</keyword>
<keyword evidence="1" id="KW-1133">Transmembrane helix</keyword>